<dbReference type="eggNOG" id="KOG4835">
    <property type="taxonomic scope" value="Eukaryota"/>
</dbReference>
<name>A8N2Y0_COPC7</name>
<dbReference type="GeneID" id="6005706"/>
<proteinExistence type="predicted"/>
<dbReference type="VEuPathDB" id="FungiDB:CC1G_06615"/>
<dbReference type="Proteomes" id="UP000001861">
    <property type="component" value="Unassembled WGS sequence"/>
</dbReference>
<dbReference type="InParanoid" id="A8N2Y0"/>
<dbReference type="EMBL" id="AACS02000001">
    <property type="protein sequence ID" value="EAU92604.2"/>
    <property type="molecule type" value="Genomic_DNA"/>
</dbReference>
<evidence type="ECO:0000313" key="3">
    <source>
        <dbReference type="Proteomes" id="UP000001861"/>
    </source>
</evidence>
<dbReference type="HOGENOM" id="CLU_1372133_0_0_1"/>
<organism evidence="2 3">
    <name type="scientific">Coprinopsis cinerea (strain Okayama-7 / 130 / ATCC MYA-4618 / FGSC 9003)</name>
    <name type="common">Inky cap fungus</name>
    <name type="synonym">Hormographiella aspergillata</name>
    <dbReference type="NCBI Taxonomy" id="240176"/>
    <lineage>
        <taxon>Eukaryota</taxon>
        <taxon>Fungi</taxon>
        <taxon>Dikarya</taxon>
        <taxon>Basidiomycota</taxon>
        <taxon>Agaricomycotina</taxon>
        <taxon>Agaricomycetes</taxon>
        <taxon>Agaricomycetidae</taxon>
        <taxon>Agaricales</taxon>
        <taxon>Agaricineae</taxon>
        <taxon>Psathyrellaceae</taxon>
        <taxon>Coprinopsis</taxon>
    </lineage>
</organism>
<comment type="caution">
    <text evidence="2">The sequence shown here is derived from an EMBL/GenBank/DDBJ whole genome shotgun (WGS) entry which is preliminary data.</text>
</comment>
<dbReference type="STRING" id="240176.A8N2Y0"/>
<dbReference type="AlphaFoldDB" id="A8N2Y0"/>
<feature type="region of interest" description="Disordered" evidence="1">
    <location>
        <begin position="99"/>
        <end position="199"/>
    </location>
</feature>
<feature type="region of interest" description="Disordered" evidence="1">
    <location>
        <begin position="1"/>
        <end position="30"/>
    </location>
</feature>
<feature type="compositionally biased region" description="Acidic residues" evidence="1">
    <location>
        <begin position="124"/>
        <end position="152"/>
    </location>
</feature>
<evidence type="ECO:0000256" key="1">
    <source>
        <dbReference type="SAM" id="MobiDB-lite"/>
    </source>
</evidence>
<gene>
    <name evidence="2" type="ORF">CC1G_06615</name>
</gene>
<sequence>MPTAGPSKKPEKASSSRKSSQKEDAPAPRAYNPWLKIQVCSLSASVCLGRSELDRAAAGRFIKSAINGITFNKPTPEESNPASTVRVPVKITSKMLERQRYEEEVRKEDEEYDSDEDVLKIFGGDEDEDGSESESEDEDEETLQVFGDDDDEPSPKKRPRSEESSSSSDDQGKSSTSPTTDPPPASKNKKQRTSPVGNS</sequence>
<feature type="compositionally biased region" description="Basic and acidic residues" evidence="1">
    <location>
        <begin position="8"/>
        <end position="26"/>
    </location>
</feature>
<feature type="compositionally biased region" description="Basic and acidic residues" evidence="1">
    <location>
        <begin position="99"/>
        <end position="109"/>
    </location>
</feature>
<keyword evidence="3" id="KW-1185">Reference proteome</keyword>
<evidence type="ECO:0000313" key="2">
    <source>
        <dbReference type="EMBL" id="EAU92604.2"/>
    </source>
</evidence>
<accession>A8N2Y0</accession>
<dbReference type="KEGG" id="cci:CC1G_06615"/>
<dbReference type="OrthoDB" id="1421013at2759"/>
<reference evidence="2 3" key="1">
    <citation type="journal article" date="2010" name="Proc. Natl. Acad. Sci. U.S.A.">
        <title>Insights into evolution of multicellular fungi from the assembled chromosomes of the mushroom Coprinopsis cinerea (Coprinus cinereus).</title>
        <authorList>
            <person name="Stajich J.E."/>
            <person name="Wilke S.K."/>
            <person name="Ahren D."/>
            <person name="Au C.H."/>
            <person name="Birren B.W."/>
            <person name="Borodovsky M."/>
            <person name="Burns C."/>
            <person name="Canback B."/>
            <person name="Casselton L.A."/>
            <person name="Cheng C.K."/>
            <person name="Deng J."/>
            <person name="Dietrich F.S."/>
            <person name="Fargo D.C."/>
            <person name="Farman M.L."/>
            <person name="Gathman A.C."/>
            <person name="Goldberg J."/>
            <person name="Guigo R."/>
            <person name="Hoegger P.J."/>
            <person name="Hooker J.B."/>
            <person name="Huggins A."/>
            <person name="James T.Y."/>
            <person name="Kamada T."/>
            <person name="Kilaru S."/>
            <person name="Kodira C."/>
            <person name="Kues U."/>
            <person name="Kupfer D."/>
            <person name="Kwan H.S."/>
            <person name="Lomsadze A."/>
            <person name="Li W."/>
            <person name="Lilly W.W."/>
            <person name="Ma L.J."/>
            <person name="Mackey A.J."/>
            <person name="Manning G."/>
            <person name="Martin F."/>
            <person name="Muraguchi H."/>
            <person name="Natvig D.O."/>
            <person name="Palmerini H."/>
            <person name="Ramesh M.A."/>
            <person name="Rehmeyer C.J."/>
            <person name="Roe B.A."/>
            <person name="Shenoy N."/>
            <person name="Stanke M."/>
            <person name="Ter-Hovhannisyan V."/>
            <person name="Tunlid A."/>
            <person name="Velagapudi R."/>
            <person name="Vision T.J."/>
            <person name="Zeng Q."/>
            <person name="Zolan M.E."/>
            <person name="Pukkila P.J."/>
        </authorList>
    </citation>
    <scope>NUCLEOTIDE SEQUENCE [LARGE SCALE GENOMIC DNA]</scope>
    <source>
        <strain evidence="3">Okayama-7 / 130 / ATCC MYA-4618 / FGSC 9003</strain>
    </source>
</reference>
<dbReference type="RefSeq" id="XP_001829278.2">
    <property type="nucleotide sequence ID" value="XM_001829226.2"/>
</dbReference>
<protein>
    <submittedName>
        <fullName evidence="2">Uncharacterized protein</fullName>
    </submittedName>
</protein>
<feature type="compositionally biased region" description="Low complexity" evidence="1">
    <location>
        <begin position="164"/>
        <end position="179"/>
    </location>
</feature>